<keyword evidence="26" id="KW-1185">Reference proteome</keyword>
<evidence type="ECO:0000256" key="1">
    <source>
        <dbReference type="ARBA" id="ARBA00004170"/>
    </source>
</evidence>
<comment type="catalytic activity">
    <reaction evidence="13">
        <text>(5Z,8Z,11Z,14Z)-eicosatetraenoyl-CoA + H2O = (5Z,8Z,11Z,14Z)-eicosatetraenoate + CoA + H(+)</text>
        <dbReference type="Rhea" id="RHEA:40151"/>
        <dbReference type="ChEBI" id="CHEBI:15377"/>
        <dbReference type="ChEBI" id="CHEBI:15378"/>
        <dbReference type="ChEBI" id="CHEBI:32395"/>
        <dbReference type="ChEBI" id="CHEBI:57287"/>
        <dbReference type="ChEBI" id="CHEBI:57368"/>
    </reaction>
    <physiologicalReaction direction="left-to-right" evidence="13">
        <dbReference type="Rhea" id="RHEA:40152"/>
    </physiologicalReaction>
</comment>
<evidence type="ECO:0000256" key="4">
    <source>
        <dbReference type="ARBA" id="ARBA00022475"/>
    </source>
</evidence>
<evidence type="ECO:0000313" key="26">
    <source>
        <dbReference type="Proteomes" id="UP001185792"/>
    </source>
</evidence>
<comment type="catalytic activity">
    <reaction evidence="23">
        <text>tetradecanoyl-CoA + H2O = tetradecanoate + CoA + H(+)</text>
        <dbReference type="Rhea" id="RHEA:40119"/>
        <dbReference type="ChEBI" id="CHEBI:15377"/>
        <dbReference type="ChEBI" id="CHEBI:15378"/>
        <dbReference type="ChEBI" id="CHEBI:30807"/>
        <dbReference type="ChEBI" id="CHEBI:57287"/>
        <dbReference type="ChEBI" id="CHEBI:57385"/>
    </reaction>
    <physiologicalReaction direction="left-to-right" evidence="23">
        <dbReference type="Rhea" id="RHEA:40120"/>
    </physiologicalReaction>
</comment>
<evidence type="ECO:0000259" key="24">
    <source>
        <dbReference type="Pfam" id="PF03061"/>
    </source>
</evidence>
<sequence>MTEAQAYDTDVFVDMIEAFRDLQATLCLVAPPPGVMTELTAAIEDVTGRLKEFEAGEGERIARELGLRGVGHPVLVPYQATDMSDEAMLGSVTFSYAHMGSTDTVHGGVITMLFDDVLGMFVSRKGQPNSRTAFLKVNYRNVTPVNRELRMTASIDRIEGRKTFVTGILSDGDTVCAEAEALFVRLLPGQP</sequence>
<evidence type="ECO:0000256" key="15">
    <source>
        <dbReference type="ARBA" id="ARBA00038456"/>
    </source>
</evidence>
<comment type="catalytic activity">
    <reaction evidence="20">
        <text>hexadecanoyl-CoA + H2O = hexadecanoate + CoA + H(+)</text>
        <dbReference type="Rhea" id="RHEA:16645"/>
        <dbReference type="ChEBI" id="CHEBI:7896"/>
        <dbReference type="ChEBI" id="CHEBI:15377"/>
        <dbReference type="ChEBI" id="CHEBI:15378"/>
        <dbReference type="ChEBI" id="CHEBI:57287"/>
        <dbReference type="ChEBI" id="CHEBI:57379"/>
        <dbReference type="EC" id="3.1.2.2"/>
    </reaction>
    <physiologicalReaction direction="left-to-right" evidence="20">
        <dbReference type="Rhea" id="RHEA:16646"/>
    </physiologicalReaction>
</comment>
<keyword evidence="12" id="KW-0966">Cell projection</keyword>
<evidence type="ECO:0000256" key="10">
    <source>
        <dbReference type="ARBA" id="ARBA00023098"/>
    </source>
</evidence>
<reference evidence="25 26" key="1">
    <citation type="submission" date="2023-10" db="EMBL/GenBank/DDBJ databases">
        <title>Development of a sustainable strategy for remediation of hydrocarbon-contaminated territories based on the waste exchange concept.</title>
        <authorList>
            <person name="Krivoruchko A."/>
        </authorList>
    </citation>
    <scope>NUCLEOTIDE SEQUENCE [LARGE SCALE GENOMIC DNA]</scope>
    <source>
        <strain evidence="25 26">IEGM 1236</strain>
    </source>
</reference>
<dbReference type="PANTHER" id="PTHR12418">
    <property type="entry name" value="ACYL-COENZYME A THIOESTERASE THEM4"/>
    <property type="match status" value="1"/>
</dbReference>
<evidence type="ECO:0000256" key="13">
    <source>
        <dbReference type="ARBA" id="ARBA00035852"/>
    </source>
</evidence>
<evidence type="ECO:0000256" key="6">
    <source>
        <dbReference type="ARBA" id="ARBA00022703"/>
    </source>
</evidence>
<keyword evidence="5" id="KW-0963">Cytoplasm</keyword>
<evidence type="ECO:0000256" key="3">
    <source>
        <dbReference type="ARBA" id="ARBA00004632"/>
    </source>
</evidence>
<dbReference type="EC" id="3.1.2.2" evidence="16"/>
<protein>
    <recommendedName>
        <fullName evidence="17">Acyl-coenzyme A thioesterase THEM4</fullName>
        <ecNumber evidence="16">3.1.2.2</ecNumber>
    </recommendedName>
    <alternativeName>
        <fullName evidence="18">Thioesterase superfamily member 4</fullName>
    </alternativeName>
</protein>
<dbReference type="PANTHER" id="PTHR12418:SF19">
    <property type="entry name" value="ACYL-COENZYME A THIOESTERASE THEM4"/>
    <property type="match status" value="1"/>
</dbReference>
<evidence type="ECO:0000256" key="14">
    <source>
        <dbReference type="ARBA" id="ARBA00037002"/>
    </source>
</evidence>
<proteinExistence type="inferred from homology"/>
<comment type="similarity">
    <text evidence="15">Belongs to the THEM4/THEM5 thioesterase family.</text>
</comment>
<dbReference type="InterPro" id="IPR029069">
    <property type="entry name" value="HotDog_dom_sf"/>
</dbReference>
<comment type="subcellular location">
    <subcellularLocation>
        <location evidence="3">Cell projection</location>
        <location evidence="3">Ruffle membrane</location>
    </subcellularLocation>
    <subcellularLocation>
        <location evidence="2">Cytoplasm</location>
    </subcellularLocation>
    <subcellularLocation>
        <location evidence="1">Membrane</location>
        <topology evidence="1">Peripheral membrane protein</topology>
    </subcellularLocation>
</comment>
<dbReference type="Gene3D" id="3.10.129.10">
    <property type="entry name" value="Hotdog Thioesterase"/>
    <property type="match status" value="1"/>
</dbReference>
<evidence type="ECO:0000256" key="21">
    <source>
        <dbReference type="ARBA" id="ARBA00047969"/>
    </source>
</evidence>
<gene>
    <name evidence="25" type="ORF">R4198_22505</name>
</gene>
<evidence type="ECO:0000313" key="25">
    <source>
        <dbReference type="EMBL" id="MDV7136478.1"/>
    </source>
</evidence>
<evidence type="ECO:0000256" key="22">
    <source>
        <dbReference type="ARBA" id="ARBA00048074"/>
    </source>
</evidence>
<evidence type="ECO:0000256" key="19">
    <source>
        <dbReference type="ARBA" id="ARBA00047588"/>
    </source>
</evidence>
<dbReference type="Proteomes" id="UP001185792">
    <property type="component" value="Unassembled WGS sequence"/>
</dbReference>
<organism evidence="25 26">
    <name type="scientific">Williamsia marianensis</name>
    <dbReference type="NCBI Taxonomy" id="85044"/>
    <lineage>
        <taxon>Bacteria</taxon>
        <taxon>Bacillati</taxon>
        <taxon>Actinomycetota</taxon>
        <taxon>Actinomycetes</taxon>
        <taxon>Mycobacteriales</taxon>
        <taxon>Nocardiaceae</taxon>
        <taxon>Williamsia</taxon>
    </lineage>
</organism>
<dbReference type="EMBL" id="JAWLUM010000004">
    <property type="protein sequence ID" value="MDV7136478.1"/>
    <property type="molecule type" value="Genomic_DNA"/>
</dbReference>
<keyword evidence="7 25" id="KW-0378">Hydrolase</keyword>
<accession>A0ABU4EZ00</accession>
<dbReference type="RefSeq" id="WP_317714477.1">
    <property type="nucleotide sequence ID" value="NZ_JAWLUM010000004.1"/>
</dbReference>
<dbReference type="SUPFAM" id="SSF54637">
    <property type="entry name" value="Thioesterase/thiol ester dehydrase-isomerase"/>
    <property type="match status" value="1"/>
</dbReference>
<name>A0ABU4EZ00_WILMA</name>
<evidence type="ECO:0000256" key="2">
    <source>
        <dbReference type="ARBA" id="ARBA00004496"/>
    </source>
</evidence>
<evidence type="ECO:0000256" key="9">
    <source>
        <dbReference type="ARBA" id="ARBA00022946"/>
    </source>
</evidence>
<evidence type="ECO:0000256" key="18">
    <source>
        <dbReference type="ARBA" id="ARBA00043210"/>
    </source>
</evidence>
<comment type="catalytic activity">
    <reaction evidence="14">
        <text>(9Z)-octadecenoyl-CoA + H2O = (9Z)-octadecenoate + CoA + H(+)</text>
        <dbReference type="Rhea" id="RHEA:40139"/>
        <dbReference type="ChEBI" id="CHEBI:15377"/>
        <dbReference type="ChEBI" id="CHEBI:15378"/>
        <dbReference type="ChEBI" id="CHEBI:30823"/>
        <dbReference type="ChEBI" id="CHEBI:57287"/>
        <dbReference type="ChEBI" id="CHEBI:57387"/>
    </reaction>
    <physiologicalReaction direction="left-to-right" evidence="14">
        <dbReference type="Rhea" id="RHEA:40140"/>
    </physiologicalReaction>
</comment>
<evidence type="ECO:0000256" key="17">
    <source>
        <dbReference type="ARBA" id="ARBA00040123"/>
    </source>
</evidence>
<keyword evidence="9" id="KW-0809">Transit peptide</keyword>
<evidence type="ECO:0000256" key="12">
    <source>
        <dbReference type="ARBA" id="ARBA00023273"/>
    </source>
</evidence>
<comment type="catalytic activity">
    <reaction evidence="22">
        <text>dodecanoyl-CoA + H2O = dodecanoate + CoA + H(+)</text>
        <dbReference type="Rhea" id="RHEA:30135"/>
        <dbReference type="ChEBI" id="CHEBI:15377"/>
        <dbReference type="ChEBI" id="CHEBI:15378"/>
        <dbReference type="ChEBI" id="CHEBI:18262"/>
        <dbReference type="ChEBI" id="CHEBI:57287"/>
        <dbReference type="ChEBI" id="CHEBI:57375"/>
    </reaction>
    <physiologicalReaction direction="left-to-right" evidence="22">
        <dbReference type="Rhea" id="RHEA:30136"/>
    </physiologicalReaction>
</comment>
<comment type="caution">
    <text evidence="25">The sequence shown here is derived from an EMBL/GenBank/DDBJ whole genome shotgun (WGS) entry which is preliminary data.</text>
</comment>
<evidence type="ECO:0000256" key="20">
    <source>
        <dbReference type="ARBA" id="ARBA00047734"/>
    </source>
</evidence>
<dbReference type="InterPro" id="IPR052365">
    <property type="entry name" value="THEM4/THEM5_acyl-CoA_thioest"/>
</dbReference>
<evidence type="ECO:0000256" key="23">
    <source>
        <dbReference type="ARBA" id="ARBA00048180"/>
    </source>
</evidence>
<keyword evidence="4" id="KW-1003">Cell membrane</keyword>
<evidence type="ECO:0000256" key="7">
    <source>
        <dbReference type="ARBA" id="ARBA00022801"/>
    </source>
</evidence>
<dbReference type="CDD" id="cd03443">
    <property type="entry name" value="PaaI_thioesterase"/>
    <property type="match status" value="1"/>
</dbReference>
<evidence type="ECO:0000256" key="8">
    <source>
        <dbReference type="ARBA" id="ARBA00022832"/>
    </source>
</evidence>
<dbReference type="InterPro" id="IPR006683">
    <property type="entry name" value="Thioestr_dom"/>
</dbReference>
<feature type="domain" description="Thioesterase" evidence="24">
    <location>
        <begin position="104"/>
        <end position="174"/>
    </location>
</feature>
<comment type="catalytic activity">
    <reaction evidence="21">
        <text>decanoyl-CoA + H2O = decanoate + CoA + H(+)</text>
        <dbReference type="Rhea" id="RHEA:40059"/>
        <dbReference type="ChEBI" id="CHEBI:15377"/>
        <dbReference type="ChEBI" id="CHEBI:15378"/>
        <dbReference type="ChEBI" id="CHEBI:27689"/>
        <dbReference type="ChEBI" id="CHEBI:57287"/>
        <dbReference type="ChEBI" id="CHEBI:61430"/>
    </reaction>
    <physiologicalReaction direction="left-to-right" evidence="21">
        <dbReference type="Rhea" id="RHEA:40060"/>
    </physiologicalReaction>
</comment>
<keyword evidence="10" id="KW-0443">Lipid metabolism</keyword>
<comment type="catalytic activity">
    <reaction evidence="19">
        <text>octanoyl-CoA + H2O = octanoate + CoA + H(+)</text>
        <dbReference type="Rhea" id="RHEA:30143"/>
        <dbReference type="ChEBI" id="CHEBI:15377"/>
        <dbReference type="ChEBI" id="CHEBI:15378"/>
        <dbReference type="ChEBI" id="CHEBI:25646"/>
        <dbReference type="ChEBI" id="CHEBI:57287"/>
        <dbReference type="ChEBI" id="CHEBI:57386"/>
    </reaction>
    <physiologicalReaction direction="left-to-right" evidence="19">
        <dbReference type="Rhea" id="RHEA:30144"/>
    </physiologicalReaction>
</comment>
<evidence type="ECO:0000256" key="16">
    <source>
        <dbReference type="ARBA" id="ARBA00038848"/>
    </source>
</evidence>
<dbReference type="Pfam" id="PF03061">
    <property type="entry name" value="4HBT"/>
    <property type="match status" value="1"/>
</dbReference>
<evidence type="ECO:0000256" key="5">
    <source>
        <dbReference type="ARBA" id="ARBA00022490"/>
    </source>
</evidence>
<dbReference type="GO" id="GO:0016787">
    <property type="term" value="F:hydrolase activity"/>
    <property type="evidence" value="ECO:0007669"/>
    <property type="project" value="UniProtKB-KW"/>
</dbReference>
<keyword evidence="6" id="KW-0053">Apoptosis</keyword>
<keyword evidence="8" id="KW-0276">Fatty acid metabolism</keyword>
<keyword evidence="11" id="KW-0472">Membrane</keyword>
<evidence type="ECO:0000256" key="11">
    <source>
        <dbReference type="ARBA" id="ARBA00023136"/>
    </source>
</evidence>